<name>A0ABY3WU89_9ACTN</name>
<feature type="region of interest" description="Disordered" evidence="1">
    <location>
        <begin position="55"/>
        <end position="86"/>
    </location>
</feature>
<gene>
    <name evidence="3" type="ORF">J4032_29450</name>
</gene>
<dbReference type="EMBL" id="CP071872">
    <property type="protein sequence ID" value="UNM15039.1"/>
    <property type="molecule type" value="Genomic_DNA"/>
</dbReference>
<evidence type="ECO:0000256" key="1">
    <source>
        <dbReference type="SAM" id="MobiDB-lite"/>
    </source>
</evidence>
<evidence type="ECO:0008006" key="5">
    <source>
        <dbReference type="Google" id="ProtNLM"/>
    </source>
</evidence>
<sequence length="186" mass="17978">MRTTARPLIGPALAAAVCTGMVAVVAPAVHAAEFEPLEITPAVAAPGTKVTVTTAACGRDGHGTGDARSLGAGGFTASPGTGTGSRKEVVAGRFTVPKDAEPGNYGIGVLCDNGKEATGDLVVQSLGGLGKPGQLGQQPSGHVKTGVGGSVGPDTTQIAVGAAVLAATAAGGTWLLRRRASGAQGS</sequence>
<evidence type="ECO:0000313" key="4">
    <source>
        <dbReference type="Proteomes" id="UP000828924"/>
    </source>
</evidence>
<keyword evidence="4" id="KW-1185">Reference proteome</keyword>
<reference evidence="3 4" key="1">
    <citation type="submission" date="2021-03" db="EMBL/GenBank/DDBJ databases">
        <title>Complete genome of Streptomyces formicae strain 1H-GS9 (DSM 100524).</title>
        <authorList>
            <person name="Atanasov K.E."/>
            <person name="Altabella T."/>
            <person name="Ferrer A."/>
        </authorList>
    </citation>
    <scope>NUCLEOTIDE SEQUENCE [LARGE SCALE GENOMIC DNA]</scope>
    <source>
        <strain evidence="3 4">1H-GS9</strain>
    </source>
</reference>
<accession>A0ABY3WU89</accession>
<feature type="signal peptide" evidence="2">
    <location>
        <begin position="1"/>
        <end position="31"/>
    </location>
</feature>
<organism evidence="3 4">
    <name type="scientific">Streptomyces formicae</name>
    <dbReference type="NCBI Taxonomy" id="1616117"/>
    <lineage>
        <taxon>Bacteria</taxon>
        <taxon>Bacillati</taxon>
        <taxon>Actinomycetota</taxon>
        <taxon>Actinomycetes</taxon>
        <taxon>Kitasatosporales</taxon>
        <taxon>Streptomycetaceae</taxon>
        <taxon>Streptomyces</taxon>
    </lineage>
</organism>
<keyword evidence="2" id="KW-0732">Signal</keyword>
<dbReference type="Proteomes" id="UP000828924">
    <property type="component" value="Chromosome"/>
</dbReference>
<protein>
    <recommendedName>
        <fullName evidence="5">Integral membrane protein</fullName>
    </recommendedName>
</protein>
<evidence type="ECO:0000256" key="2">
    <source>
        <dbReference type="SAM" id="SignalP"/>
    </source>
</evidence>
<proteinExistence type="predicted"/>
<evidence type="ECO:0000313" key="3">
    <source>
        <dbReference type="EMBL" id="UNM15039.1"/>
    </source>
</evidence>
<feature type="chain" id="PRO_5045070820" description="Integral membrane protein" evidence="2">
    <location>
        <begin position="32"/>
        <end position="186"/>
    </location>
</feature>
<dbReference type="RefSeq" id="WP_242335968.1">
    <property type="nucleotide sequence ID" value="NZ_CP071872.1"/>
</dbReference>